<dbReference type="PANTHER" id="PTHR40866">
    <property type="entry name" value="BED-TYPE DOMAIN-CONTAINING PROTEIN"/>
    <property type="match status" value="1"/>
</dbReference>
<organism evidence="1">
    <name type="scientific">Phytophthora infestans</name>
    <name type="common">Potato late blight agent</name>
    <name type="synonym">Botrytis infestans</name>
    <dbReference type="NCBI Taxonomy" id="4787"/>
    <lineage>
        <taxon>Eukaryota</taxon>
        <taxon>Sar</taxon>
        <taxon>Stramenopiles</taxon>
        <taxon>Oomycota</taxon>
        <taxon>Peronosporomycetes</taxon>
        <taxon>Peronosporales</taxon>
        <taxon>Peronosporaceae</taxon>
        <taxon>Phytophthora</taxon>
    </lineage>
</organism>
<reference evidence="1" key="1">
    <citation type="journal article" date="2005" name="Proc. Natl. Acad. Sci. U.S.A.">
        <title>An ancestral oomycete locus contains late blight avirulence gene Avr3a, encoding a protein that is recognized in the host cytoplasm.</title>
        <authorList>
            <person name="Armstrong M.R."/>
            <person name="Whisson S.C."/>
            <person name="Pritchard L."/>
            <person name="Bos J.I.B."/>
            <person name="Venter E."/>
            <person name="Avrova A.O."/>
            <person name="Rehmany A.P."/>
            <person name="Bohme U."/>
            <person name="Brooks K."/>
            <person name="Cherevach I."/>
            <person name="Hamlin N."/>
            <person name="White B."/>
            <person name="Fraser A."/>
            <person name="Lord A."/>
            <person name="Quail M.A."/>
            <person name="Churcher C."/>
            <person name="Hall N."/>
            <person name="Berriman M."/>
            <person name="Kamoun S."/>
            <person name="Beyon J.L."/>
            <person name="Birch P.R.J."/>
        </authorList>
    </citation>
    <scope>NUCLEOTIDE SEQUENCE</scope>
</reference>
<gene>
    <name evidence="1" type="ORF">PI49.0250c</name>
</gene>
<dbReference type="PANTHER" id="PTHR40866:SF1">
    <property type="entry name" value="BED-TYPE DOMAIN-CONTAINING PROTEIN"/>
    <property type="match status" value="1"/>
</dbReference>
<sequence length="264" mass="30117">MSPVADGSQTAHEHAQLFENILDIYDKTKDMVDFLVGDNCNTNQSVANKLCVALAECASHRLNLAVSKYLAPHESLLSKVSDLMVELRHENNYAELKTHTELLPVKRNVTRWSSTITMVQRYTRIRAEIKKVVTVEELIPTGAKHRKILDLFEHMKKFESICPRLQRDETDIAEVRVMFDALVTDYSVMGELLKETAKIVLQPDFETAIMIPATSNIVERLFFQCKLVLTPQRRSMDTANFEELGFLRVSRDMWGVSTVADVTK</sequence>
<evidence type="ECO:0008006" key="2">
    <source>
        <dbReference type="Google" id="ProtNLM"/>
    </source>
</evidence>
<evidence type="ECO:0000313" key="1">
    <source>
        <dbReference type="EMBL" id="CAI72317.1"/>
    </source>
</evidence>
<accession>Q572F8</accession>
<name>Q572F8_PHYIN</name>
<dbReference type="InterPro" id="IPR012337">
    <property type="entry name" value="RNaseH-like_sf"/>
</dbReference>
<proteinExistence type="predicted"/>
<dbReference type="AlphaFoldDB" id="Q572F8"/>
<dbReference type="EMBL" id="AJ893357">
    <property type="protein sequence ID" value="CAI72317.1"/>
    <property type="molecule type" value="Genomic_DNA"/>
</dbReference>
<protein>
    <recommendedName>
        <fullName evidence="2">HAT C-terminal dimerisation domain-containing protein</fullName>
    </recommendedName>
</protein>
<dbReference type="SUPFAM" id="SSF53098">
    <property type="entry name" value="Ribonuclease H-like"/>
    <property type="match status" value="1"/>
</dbReference>